<evidence type="ECO:0000313" key="2">
    <source>
        <dbReference type="EMBL" id="MFC6176556.1"/>
    </source>
</evidence>
<sequence length="263" mass="30269">MKFLTDDKIKLDYNVYGTGNPVVLITGFGGYQEIWKLQIEYLMNMGYQVITYDHRNHGASQRTNQGLNIMRLITDLHELIEFLQLDKPLLIGHSMGASICYGYLTRYDNVAAIMGIDQTTKMLNDARWRYGFMDINEDNYRVATATAAKVHETLRGIDARIIPSLNDAKDQYPFDRNLNLPLLYDHVTKDWRDALKKSRHPIMLVAAKDSPYYNSDFAKVMSDSCDNVTSAVVDNSGHDIMAEVPDQFNQLLRHFVLSNRRYQ</sequence>
<evidence type="ECO:0000313" key="3">
    <source>
        <dbReference type="Proteomes" id="UP001596288"/>
    </source>
</evidence>
<organism evidence="2 3">
    <name type="scientific">Companilactobacillus huachuanensis</name>
    <dbReference type="NCBI Taxonomy" id="2559914"/>
    <lineage>
        <taxon>Bacteria</taxon>
        <taxon>Bacillati</taxon>
        <taxon>Bacillota</taxon>
        <taxon>Bacilli</taxon>
        <taxon>Lactobacillales</taxon>
        <taxon>Lactobacillaceae</taxon>
        <taxon>Companilactobacillus</taxon>
    </lineage>
</organism>
<feature type="domain" description="AB hydrolase-1" evidence="1">
    <location>
        <begin position="20"/>
        <end position="241"/>
    </location>
</feature>
<dbReference type="Proteomes" id="UP001596288">
    <property type="component" value="Unassembled WGS sequence"/>
</dbReference>
<dbReference type="SUPFAM" id="SSF53474">
    <property type="entry name" value="alpha/beta-Hydrolases"/>
    <property type="match status" value="1"/>
</dbReference>
<reference evidence="3" key="1">
    <citation type="journal article" date="2019" name="Int. J. Syst. Evol. Microbiol.">
        <title>The Global Catalogue of Microorganisms (GCM) 10K type strain sequencing project: providing services to taxonomists for standard genome sequencing and annotation.</title>
        <authorList>
            <consortium name="The Broad Institute Genomics Platform"/>
            <consortium name="The Broad Institute Genome Sequencing Center for Infectious Disease"/>
            <person name="Wu L."/>
            <person name="Ma J."/>
        </authorList>
    </citation>
    <scope>NUCLEOTIDE SEQUENCE [LARGE SCALE GENOMIC DNA]</scope>
    <source>
        <strain evidence="3">CCM 8927</strain>
    </source>
</reference>
<evidence type="ECO:0000259" key="1">
    <source>
        <dbReference type="Pfam" id="PF00561"/>
    </source>
</evidence>
<dbReference type="PANTHER" id="PTHR43194:SF2">
    <property type="entry name" value="PEROXISOMAL MEMBRANE PROTEIN LPX1"/>
    <property type="match status" value="1"/>
</dbReference>
<dbReference type="InterPro" id="IPR050228">
    <property type="entry name" value="Carboxylesterase_BioH"/>
</dbReference>
<comment type="caution">
    <text evidence="2">The sequence shown here is derived from an EMBL/GenBank/DDBJ whole genome shotgun (WGS) entry which is preliminary data.</text>
</comment>
<dbReference type="Pfam" id="PF00561">
    <property type="entry name" value="Abhydrolase_1"/>
    <property type="match status" value="1"/>
</dbReference>
<dbReference type="PANTHER" id="PTHR43194">
    <property type="entry name" value="HYDROLASE ALPHA/BETA FOLD FAMILY"/>
    <property type="match status" value="1"/>
</dbReference>
<name>A0ABW1RNH9_9LACO</name>
<dbReference type="RefSeq" id="WP_137611653.1">
    <property type="nucleotide sequence ID" value="NZ_BJDF01000012.1"/>
</dbReference>
<dbReference type="InterPro" id="IPR029058">
    <property type="entry name" value="AB_hydrolase_fold"/>
</dbReference>
<keyword evidence="2" id="KW-0378">Hydrolase</keyword>
<dbReference type="EMBL" id="JBHSSF010000018">
    <property type="protein sequence ID" value="MFC6176556.1"/>
    <property type="molecule type" value="Genomic_DNA"/>
</dbReference>
<proteinExistence type="predicted"/>
<dbReference type="InterPro" id="IPR000073">
    <property type="entry name" value="AB_hydrolase_1"/>
</dbReference>
<gene>
    <name evidence="2" type="ORF">ACFQAV_06870</name>
</gene>
<protein>
    <submittedName>
        <fullName evidence="2">Alpha/beta fold hydrolase</fullName>
    </submittedName>
</protein>
<dbReference type="Gene3D" id="3.40.50.1820">
    <property type="entry name" value="alpha/beta hydrolase"/>
    <property type="match status" value="1"/>
</dbReference>
<accession>A0ABW1RNH9</accession>
<keyword evidence="3" id="KW-1185">Reference proteome</keyword>
<dbReference type="GO" id="GO:0016787">
    <property type="term" value="F:hydrolase activity"/>
    <property type="evidence" value="ECO:0007669"/>
    <property type="project" value="UniProtKB-KW"/>
</dbReference>